<sequence length="10" mass="1288">MELRRAAVWR</sequence>
<accession>A0A2P2IQ70</accession>
<dbReference type="EMBL" id="GGEC01002882">
    <property type="protein sequence ID" value="MBW83365.1"/>
    <property type="molecule type" value="Transcribed_RNA"/>
</dbReference>
<protein>
    <submittedName>
        <fullName evidence="1">Uncharacterized protein</fullName>
    </submittedName>
</protein>
<organism evidence="1">
    <name type="scientific">Rhizophora mucronata</name>
    <name type="common">Asiatic mangrove</name>
    <dbReference type="NCBI Taxonomy" id="61149"/>
    <lineage>
        <taxon>Eukaryota</taxon>
        <taxon>Viridiplantae</taxon>
        <taxon>Streptophyta</taxon>
        <taxon>Embryophyta</taxon>
        <taxon>Tracheophyta</taxon>
        <taxon>Spermatophyta</taxon>
        <taxon>Magnoliopsida</taxon>
        <taxon>eudicotyledons</taxon>
        <taxon>Gunneridae</taxon>
        <taxon>Pentapetalae</taxon>
        <taxon>rosids</taxon>
        <taxon>fabids</taxon>
        <taxon>Malpighiales</taxon>
        <taxon>Rhizophoraceae</taxon>
        <taxon>Rhizophora</taxon>
    </lineage>
</organism>
<name>A0A2P2IQ70_RHIMU</name>
<proteinExistence type="predicted"/>
<evidence type="ECO:0000313" key="1">
    <source>
        <dbReference type="EMBL" id="MBW83365.1"/>
    </source>
</evidence>
<reference evidence="1" key="1">
    <citation type="submission" date="2018-02" db="EMBL/GenBank/DDBJ databases">
        <title>Rhizophora mucronata_Transcriptome.</title>
        <authorList>
            <person name="Meera S.P."/>
            <person name="Sreeshan A."/>
            <person name="Augustine A."/>
        </authorList>
    </citation>
    <scope>NUCLEOTIDE SEQUENCE</scope>
    <source>
        <tissue evidence="1">Leaf</tissue>
    </source>
</reference>